<dbReference type="SUPFAM" id="SSF53098">
    <property type="entry name" value="Ribonuclease H-like"/>
    <property type="match status" value="1"/>
</dbReference>
<comment type="caution">
    <text evidence="1">The sequence shown here is derived from an EMBL/GenBank/DDBJ whole genome shotgun (WGS) entry which is preliminary data.</text>
</comment>
<name>A0A177AS87_9BILA</name>
<dbReference type="Proteomes" id="UP000078046">
    <property type="component" value="Unassembled WGS sequence"/>
</dbReference>
<dbReference type="EMBL" id="LWCA01001582">
    <property type="protein sequence ID" value="OAF64845.1"/>
    <property type="molecule type" value="Genomic_DNA"/>
</dbReference>
<keyword evidence="2" id="KW-1185">Reference proteome</keyword>
<evidence type="ECO:0000313" key="2">
    <source>
        <dbReference type="Proteomes" id="UP000078046"/>
    </source>
</evidence>
<organism evidence="1 2">
    <name type="scientific">Intoshia linei</name>
    <dbReference type="NCBI Taxonomy" id="1819745"/>
    <lineage>
        <taxon>Eukaryota</taxon>
        <taxon>Metazoa</taxon>
        <taxon>Spiralia</taxon>
        <taxon>Lophotrochozoa</taxon>
        <taxon>Mesozoa</taxon>
        <taxon>Orthonectida</taxon>
        <taxon>Rhopaluridae</taxon>
        <taxon>Intoshia</taxon>
    </lineage>
</organism>
<dbReference type="AlphaFoldDB" id="A0A177AS87"/>
<evidence type="ECO:0000313" key="1">
    <source>
        <dbReference type="EMBL" id="OAF64845.1"/>
    </source>
</evidence>
<gene>
    <name evidence="1" type="ORF">A3Q56_07446</name>
</gene>
<accession>A0A177AS87</accession>
<dbReference type="InterPro" id="IPR012337">
    <property type="entry name" value="RNaseH-like_sf"/>
</dbReference>
<dbReference type="OrthoDB" id="10057873at2759"/>
<sequence>MLERLVENNYFEGISNDFTQTEKFKLQLLIKILKPFQIVTKLTQKMDISISDIIPLVVYLKNASNAYDKIDEFKHKCQIAIQSRLFKYITGDLYISATFLDPRYKINALKEEEIKYV</sequence>
<reference evidence="1 2" key="1">
    <citation type="submission" date="2016-04" db="EMBL/GenBank/DDBJ databases">
        <title>The genome of Intoshia linei affirms orthonectids as highly simplified spiralians.</title>
        <authorList>
            <person name="Mikhailov K.V."/>
            <person name="Slusarev G.S."/>
            <person name="Nikitin M.A."/>
            <person name="Logacheva M.D."/>
            <person name="Penin A."/>
            <person name="Aleoshin V."/>
            <person name="Panchin Y.V."/>
        </authorList>
    </citation>
    <scope>NUCLEOTIDE SEQUENCE [LARGE SCALE GENOMIC DNA]</scope>
    <source>
        <strain evidence="1">Intl2013</strain>
        <tissue evidence="1">Whole animal</tissue>
    </source>
</reference>
<proteinExistence type="predicted"/>
<protein>
    <submittedName>
        <fullName evidence="1">Uncharacterized protein</fullName>
    </submittedName>
</protein>